<feature type="compositionally biased region" description="Basic and acidic residues" evidence="4">
    <location>
        <begin position="493"/>
        <end position="503"/>
    </location>
</feature>
<protein>
    <submittedName>
        <fullName evidence="5">Uncharacterized protein</fullName>
    </submittedName>
</protein>
<feature type="compositionally biased region" description="Low complexity" evidence="4">
    <location>
        <begin position="28"/>
        <end position="47"/>
    </location>
</feature>
<feature type="compositionally biased region" description="Low complexity" evidence="4">
    <location>
        <begin position="256"/>
        <end position="273"/>
    </location>
</feature>
<dbReference type="EMBL" id="CAACVS010000015">
    <property type="protein sequence ID" value="VEU33992.1"/>
    <property type="molecule type" value="Genomic_DNA"/>
</dbReference>
<accession>A0A448YW10</accession>
<dbReference type="GO" id="GO:0005737">
    <property type="term" value="C:cytoplasm"/>
    <property type="evidence" value="ECO:0007669"/>
    <property type="project" value="TreeGrafter"/>
</dbReference>
<feature type="region of interest" description="Disordered" evidence="4">
    <location>
        <begin position="358"/>
        <end position="413"/>
    </location>
</feature>
<feature type="region of interest" description="Disordered" evidence="4">
    <location>
        <begin position="1"/>
        <end position="47"/>
    </location>
</feature>
<feature type="compositionally biased region" description="Low complexity" evidence="4">
    <location>
        <begin position="522"/>
        <end position="532"/>
    </location>
</feature>
<dbReference type="GO" id="GO:0051017">
    <property type="term" value="P:actin filament bundle assembly"/>
    <property type="evidence" value="ECO:0007669"/>
    <property type="project" value="TreeGrafter"/>
</dbReference>
<evidence type="ECO:0000256" key="1">
    <source>
        <dbReference type="ARBA" id="ARBA00022737"/>
    </source>
</evidence>
<feature type="coiled-coil region" evidence="3">
    <location>
        <begin position="324"/>
        <end position="358"/>
    </location>
</feature>
<organism evidence="5 6">
    <name type="scientific">Pseudo-nitzschia multistriata</name>
    <dbReference type="NCBI Taxonomy" id="183589"/>
    <lineage>
        <taxon>Eukaryota</taxon>
        <taxon>Sar</taxon>
        <taxon>Stramenopiles</taxon>
        <taxon>Ochrophyta</taxon>
        <taxon>Bacillariophyta</taxon>
        <taxon>Bacillariophyceae</taxon>
        <taxon>Bacillariophycidae</taxon>
        <taxon>Bacillariales</taxon>
        <taxon>Bacillariaceae</taxon>
        <taxon>Pseudo-nitzschia</taxon>
    </lineage>
</organism>
<feature type="compositionally biased region" description="Basic and acidic residues" evidence="4">
    <location>
        <begin position="381"/>
        <end position="393"/>
    </location>
</feature>
<feature type="region of interest" description="Disordered" evidence="4">
    <location>
        <begin position="91"/>
        <end position="115"/>
    </location>
</feature>
<keyword evidence="6" id="KW-1185">Reference proteome</keyword>
<sequence>MAPYQEHGNGNGLRQQHQSRDPLEVTRTTSNNSIDNHSHSTSTSTSIQDSAAAATTVSECDYDTNPTVLYQAIEAKQWDYAISLFANRNRGGSGNGGPGPQNNNHNHDDDAEEEASATWVVRKECNGKLRWRLLPLHAAVIFGSPLALVELLLADYPLATQCKDDQGMLPLHLAFRHKASWDVIEELLTTHPLAVFCSDRKGRTPLQCGVSRFLPQKLRETASGHGEAASNYSGTTLSRGASHYYGNKPSGGGSSSGAETHTETSSSSSSQSSSFRTIAGVLGIYSQIVVSGERKAVEQETRALAQAGMNQMREVHQRRVEALHAGMDRERAEAGRKIEALEKENSELLERIALLEQQSRQPQSQPQPHPTALPEGGAAEPAERVSEPGRDEPGPPVDTPCPGPPVTPRTKGSVDRMLRKMAETMVKQQRLYQSRVGALLASYEEMVTEREAMRFMLLKGDPAPEASSPGQPDRPSPPPQSRERRLLQSFRKWFREEEEKLSQQERSLSASSRAFSPPPAAGVPAAGGSDLH</sequence>
<reference evidence="5 6" key="1">
    <citation type="submission" date="2019-01" db="EMBL/GenBank/DDBJ databases">
        <authorList>
            <person name="Ferrante I. M."/>
        </authorList>
    </citation>
    <scope>NUCLEOTIDE SEQUENCE [LARGE SCALE GENOMIC DNA]</scope>
    <source>
        <strain evidence="5 6">B856</strain>
    </source>
</reference>
<dbReference type="InterPro" id="IPR052420">
    <property type="entry name" value="Espin/Espin-like"/>
</dbReference>
<name>A0A448YW10_9STRA</name>
<dbReference type="AlphaFoldDB" id="A0A448YW10"/>
<dbReference type="Gene3D" id="1.25.40.20">
    <property type="entry name" value="Ankyrin repeat-containing domain"/>
    <property type="match status" value="1"/>
</dbReference>
<keyword evidence="1" id="KW-0677">Repeat</keyword>
<keyword evidence="3" id="KW-0175">Coiled coil</keyword>
<dbReference type="SUPFAM" id="SSF48403">
    <property type="entry name" value="Ankyrin repeat"/>
    <property type="match status" value="1"/>
</dbReference>
<keyword evidence="2" id="KW-0040">ANK repeat</keyword>
<proteinExistence type="predicted"/>
<dbReference type="GO" id="GO:0051015">
    <property type="term" value="F:actin filament binding"/>
    <property type="evidence" value="ECO:0007669"/>
    <property type="project" value="TreeGrafter"/>
</dbReference>
<dbReference type="PANTHER" id="PTHR24153">
    <property type="entry name" value="ESPIN"/>
    <property type="match status" value="1"/>
</dbReference>
<evidence type="ECO:0000256" key="3">
    <source>
        <dbReference type="SAM" id="Coils"/>
    </source>
</evidence>
<dbReference type="PANTHER" id="PTHR24153:SF8">
    <property type="entry name" value="FORKED, ISOFORM F"/>
    <property type="match status" value="1"/>
</dbReference>
<feature type="region of interest" description="Disordered" evidence="4">
    <location>
        <begin position="240"/>
        <end position="273"/>
    </location>
</feature>
<feature type="region of interest" description="Disordered" evidence="4">
    <location>
        <begin position="460"/>
        <end position="532"/>
    </location>
</feature>
<gene>
    <name evidence="5" type="ORF">PSNMU_V1.4_AUG-EV-PASAV3_0007200</name>
</gene>
<dbReference type="Proteomes" id="UP000291116">
    <property type="component" value="Unassembled WGS sequence"/>
</dbReference>
<evidence type="ECO:0000313" key="6">
    <source>
        <dbReference type="Proteomes" id="UP000291116"/>
    </source>
</evidence>
<evidence type="ECO:0000256" key="4">
    <source>
        <dbReference type="SAM" id="MobiDB-lite"/>
    </source>
</evidence>
<evidence type="ECO:0000313" key="5">
    <source>
        <dbReference type="EMBL" id="VEU33992.1"/>
    </source>
</evidence>
<feature type="compositionally biased region" description="Pro residues" evidence="4">
    <location>
        <begin position="394"/>
        <end position="407"/>
    </location>
</feature>
<dbReference type="OrthoDB" id="48928at2759"/>
<evidence type="ECO:0000256" key="2">
    <source>
        <dbReference type="ARBA" id="ARBA00023043"/>
    </source>
</evidence>
<dbReference type="InterPro" id="IPR036770">
    <property type="entry name" value="Ankyrin_rpt-contain_sf"/>
</dbReference>